<sequence length="704" mass="78738">MAFARLFEHPAGTTAAREIVREDENTLLVQGFRRNAESPESLRCRGLLPCRPWAMVSMAGVLLLGVLWRSHRSGDFQVFTFQDWEEELPKCEDFPKLDFLWVAHSNLDHKGPDMGEEGLVYRVRNYKGEHMEMVFNAVENFQAFDSKMFGLHGFYGSLNVAALSKAHLRVTFRDHETKKPVTMEAFAMTFYDIDQGFSNTGIEEVTIQGDWTVAIVSTHTGVHVEHSPHFRRIQFRSTLAGMAMDSPTDARILTEDQFHKAVTIRFNEVDAFQVSLGVLSTGAHHRFFEFLGEASLLCAHLPEGGPAPVGKAYWNPRKHAPPGLIPKRPFETVALTHEQWVFEGWEVKEEDPVVIGDAVLHGKHVVGADELRHDQTLRCTAKGTVRKVLPNVDVGETLLPDLGVAIIAFPIVRPPGLVERPQKYDFFVVTERTYRFNLFQVHPGEHVVMGQALFDGKPVIGEELGESVSIKANSSGHVEMVLETLHPNYFVLKDVAVMLIRPKVLWPPGIQAESPQDHILTTDRVLVFLEWKAHIDDEVSPGDPLMLAQDWGSGKPHVLHASVKGLLSHPRFMEKGQIIEMGVGVARITVEVTTTSYNASAAQIQGSEDSFNPFLWLSIGAGVVIGLMLAAVVFFYPKVLRRLCILITGPPPRPPPEVVSVSTSETVTVQHEGFRHDPTNQHYEHHHIIHHHHHGGHHHQGGGQ</sequence>
<accession>A0ABP0JKS5</accession>
<proteinExistence type="predicted"/>
<keyword evidence="1" id="KW-0812">Transmembrane</keyword>
<comment type="caution">
    <text evidence="2">The sequence shown here is derived from an EMBL/GenBank/DDBJ whole genome shotgun (WGS) entry which is preliminary data.</text>
</comment>
<keyword evidence="1" id="KW-0472">Membrane</keyword>
<gene>
    <name evidence="2" type="ORF">CCMP2556_LOCUS11949</name>
</gene>
<dbReference type="Proteomes" id="UP001642484">
    <property type="component" value="Unassembled WGS sequence"/>
</dbReference>
<keyword evidence="3" id="KW-1185">Reference proteome</keyword>
<dbReference type="EMBL" id="CAXAMN010005692">
    <property type="protein sequence ID" value="CAK9015045.1"/>
    <property type="molecule type" value="Genomic_DNA"/>
</dbReference>
<name>A0ABP0JKS5_9DINO</name>
<evidence type="ECO:0000313" key="2">
    <source>
        <dbReference type="EMBL" id="CAK9015045.1"/>
    </source>
</evidence>
<reference evidence="2 3" key="1">
    <citation type="submission" date="2024-02" db="EMBL/GenBank/DDBJ databases">
        <authorList>
            <person name="Chen Y."/>
            <person name="Shah S."/>
            <person name="Dougan E. K."/>
            <person name="Thang M."/>
            <person name="Chan C."/>
        </authorList>
    </citation>
    <scope>NUCLEOTIDE SEQUENCE [LARGE SCALE GENOMIC DNA]</scope>
</reference>
<evidence type="ECO:0000256" key="1">
    <source>
        <dbReference type="SAM" id="Phobius"/>
    </source>
</evidence>
<protein>
    <submittedName>
        <fullName evidence="2">Uncharacterized protein</fullName>
    </submittedName>
</protein>
<evidence type="ECO:0000313" key="3">
    <source>
        <dbReference type="Proteomes" id="UP001642484"/>
    </source>
</evidence>
<keyword evidence="1" id="KW-1133">Transmembrane helix</keyword>
<feature type="transmembrane region" description="Helical" evidence="1">
    <location>
        <begin position="614"/>
        <end position="636"/>
    </location>
</feature>
<organism evidence="2 3">
    <name type="scientific">Durusdinium trenchii</name>
    <dbReference type="NCBI Taxonomy" id="1381693"/>
    <lineage>
        <taxon>Eukaryota</taxon>
        <taxon>Sar</taxon>
        <taxon>Alveolata</taxon>
        <taxon>Dinophyceae</taxon>
        <taxon>Suessiales</taxon>
        <taxon>Symbiodiniaceae</taxon>
        <taxon>Durusdinium</taxon>
    </lineage>
</organism>